<feature type="compositionally biased region" description="Polar residues" evidence="1">
    <location>
        <begin position="158"/>
        <end position="176"/>
    </location>
</feature>
<dbReference type="EMBL" id="BX284606">
    <property type="protein sequence ID" value="CCD72691.1"/>
    <property type="molecule type" value="Genomic_DNA"/>
</dbReference>
<dbReference type="AGR" id="WB:WBGene00019423"/>
<evidence type="ECO:0000313" key="2">
    <source>
        <dbReference type="EMBL" id="CCD72691.1"/>
    </source>
</evidence>
<dbReference type="HOGENOM" id="CLU_1138900_0_0_1"/>
<dbReference type="RefSeq" id="NP_510675.2">
    <property type="nucleotide sequence ID" value="NM_078274.3"/>
</dbReference>
<organism evidence="2 3">
    <name type="scientific">Caenorhabditis elegans</name>
    <dbReference type="NCBI Taxonomy" id="6239"/>
    <lineage>
        <taxon>Eukaryota</taxon>
        <taxon>Metazoa</taxon>
        <taxon>Ecdysozoa</taxon>
        <taxon>Nematoda</taxon>
        <taxon>Chromadorea</taxon>
        <taxon>Rhabditida</taxon>
        <taxon>Rhabditina</taxon>
        <taxon>Rhabditomorpha</taxon>
        <taxon>Rhabditoidea</taxon>
        <taxon>Rhabditidae</taxon>
        <taxon>Peloderinae</taxon>
        <taxon>Caenorhabditis</taxon>
    </lineage>
</organism>
<feature type="compositionally biased region" description="Polar residues" evidence="1">
    <location>
        <begin position="102"/>
        <end position="112"/>
    </location>
</feature>
<reference evidence="2 3" key="1">
    <citation type="journal article" date="1998" name="Science">
        <title>Genome sequence of the nematode C. elegans: a platform for investigating biology.</title>
        <authorList>
            <consortium name="The C. elegans sequencing consortium"/>
            <person name="Sulson J.E."/>
            <person name="Waterston R."/>
        </authorList>
    </citation>
    <scope>NUCLEOTIDE SEQUENCE [LARGE SCALE GENOMIC DNA]</scope>
    <source>
        <strain evidence="2 3">Bristol N2</strain>
    </source>
</reference>
<dbReference type="CTD" id="187041"/>
<sequence length="244" mass="27749">MQAFDNFNGQNQRTFYYQAGNVQISAKINLPEGTCGDDMQPSWHIGNRQAQDQRRDSRMGSNVNNDGMRNTDQSLRRQEISCTPPMRYENRHGSQHFHERQQQMSSNNVGNEQRSEGRGTVGQYCNGQVITPPSREERMRELNGQNQRQPRCYLGANGNFNGTRPNDATRPPMSNGSKKKAKASRRDDSSDDDLYADDPNDPDYDPHLHMIVVSTKKEPVMPEQQSLSLTGDENHQNEGSNNME</sequence>
<evidence type="ECO:0000313" key="4">
    <source>
        <dbReference type="WormBase" id="K05G3.2"/>
    </source>
</evidence>
<feature type="compositionally biased region" description="Polar residues" evidence="1">
    <location>
        <begin position="59"/>
        <end position="73"/>
    </location>
</feature>
<dbReference type="KEGG" id="cel:CELE_K05G3.2"/>
<dbReference type="AlphaFoldDB" id="Q21249"/>
<dbReference type="UCSC" id="K05G3.2">
    <property type="organism name" value="c. elegans"/>
</dbReference>
<gene>
    <name evidence="2" type="ORF">CELE_K05G3.2</name>
    <name evidence="2 4" type="ORF">K05G3.2</name>
</gene>
<feature type="compositionally biased region" description="Polar residues" evidence="1">
    <location>
        <begin position="223"/>
        <end position="244"/>
    </location>
</feature>
<name>Q21249_CAEEL</name>
<dbReference type="PaxDb" id="6239-K05G3.2"/>
<accession>Q21249</accession>
<protein>
    <submittedName>
        <fullName evidence="2">Uncharacterized protein</fullName>
    </submittedName>
</protein>
<dbReference type="WormBase" id="K05G3.2">
    <property type="protein sequence ID" value="CE35739"/>
    <property type="gene ID" value="WBGene00019423"/>
</dbReference>
<evidence type="ECO:0000256" key="1">
    <source>
        <dbReference type="SAM" id="MobiDB-lite"/>
    </source>
</evidence>
<dbReference type="PIR" id="T16576">
    <property type="entry name" value="T16576"/>
</dbReference>
<proteinExistence type="predicted"/>
<keyword evidence="3" id="KW-1185">Reference proteome</keyword>
<feature type="compositionally biased region" description="Basic and acidic residues" evidence="1">
    <location>
        <begin position="88"/>
        <end position="101"/>
    </location>
</feature>
<dbReference type="Proteomes" id="UP000001940">
    <property type="component" value="Chromosome X"/>
</dbReference>
<dbReference type="GeneID" id="187041"/>
<dbReference type="Bgee" id="WBGene00019423">
    <property type="expression patterns" value="Expressed in larva"/>
</dbReference>
<feature type="compositionally biased region" description="Acidic residues" evidence="1">
    <location>
        <begin position="189"/>
        <end position="203"/>
    </location>
</feature>
<dbReference type="InParanoid" id="Q21249"/>
<feature type="region of interest" description="Disordered" evidence="1">
    <location>
        <begin position="33"/>
        <end position="244"/>
    </location>
</feature>
<evidence type="ECO:0000313" key="3">
    <source>
        <dbReference type="Proteomes" id="UP000001940"/>
    </source>
</evidence>